<evidence type="ECO:0000259" key="1">
    <source>
        <dbReference type="PROSITE" id="PS50878"/>
    </source>
</evidence>
<protein>
    <recommendedName>
        <fullName evidence="1">Reverse transcriptase domain-containing protein</fullName>
    </recommendedName>
</protein>
<evidence type="ECO:0000313" key="2">
    <source>
        <dbReference type="EMBL" id="WMV30020.1"/>
    </source>
</evidence>
<dbReference type="PROSITE" id="PS50878">
    <property type="entry name" value="RT_POL"/>
    <property type="match status" value="1"/>
</dbReference>
<keyword evidence="3" id="KW-1185">Reference proteome</keyword>
<proteinExistence type="predicted"/>
<dbReference type="Pfam" id="PF00078">
    <property type="entry name" value="RVT_1"/>
    <property type="match status" value="1"/>
</dbReference>
<organism evidence="2 3">
    <name type="scientific">Solanum verrucosum</name>
    <dbReference type="NCBI Taxonomy" id="315347"/>
    <lineage>
        <taxon>Eukaryota</taxon>
        <taxon>Viridiplantae</taxon>
        <taxon>Streptophyta</taxon>
        <taxon>Embryophyta</taxon>
        <taxon>Tracheophyta</taxon>
        <taxon>Spermatophyta</taxon>
        <taxon>Magnoliopsida</taxon>
        <taxon>eudicotyledons</taxon>
        <taxon>Gunneridae</taxon>
        <taxon>Pentapetalae</taxon>
        <taxon>asterids</taxon>
        <taxon>lamiids</taxon>
        <taxon>Solanales</taxon>
        <taxon>Solanaceae</taxon>
        <taxon>Solanoideae</taxon>
        <taxon>Solaneae</taxon>
        <taxon>Solanum</taxon>
    </lineage>
</organism>
<dbReference type="EMBL" id="CP133616">
    <property type="protein sequence ID" value="WMV30020.1"/>
    <property type="molecule type" value="Genomic_DNA"/>
</dbReference>
<dbReference type="Proteomes" id="UP001234989">
    <property type="component" value="Chromosome 5"/>
</dbReference>
<dbReference type="PANTHER" id="PTHR33116">
    <property type="entry name" value="REVERSE TRANSCRIPTASE ZINC-BINDING DOMAIN-CONTAINING PROTEIN-RELATED-RELATED"/>
    <property type="match status" value="1"/>
</dbReference>
<dbReference type="InterPro" id="IPR026960">
    <property type="entry name" value="RVT-Znf"/>
</dbReference>
<dbReference type="AlphaFoldDB" id="A0AAF0QWF1"/>
<dbReference type="InterPro" id="IPR000477">
    <property type="entry name" value="RT_dom"/>
</dbReference>
<reference evidence="2" key="1">
    <citation type="submission" date="2023-08" db="EMBL/GenBank/DDBJ databases">
        <title>A de novo genome assembly of Solanum verrucosum Schlechtendal, a Mexican diploid species geographically isolated from the other diploid A-genome species in potato relatives.</title>
        <authorList>
            <person name="Hosaka K."/>
        </authorList>
    </citation>
    <scope>NUCLEOTIDE SEQUENCE</scope>
    <source>
        <tissue evidence="2">Young leaves</tissue>
    </source>
</reference>
<feature type="domain" description="Reverse transcriptase" evidence="1">
    <location>
        <begin position="1"/>
        <end position="160"/>
    </location>
</feature>
<name>A0AAF0QWF1_SOLVR</name>
<gene>
    <name evidence="2" type="ORF">MTR67_023405</name>
</gene>
<dbReference type="Pfam" id="PF13966">
    <property type="entry name" value="zf-RVT"/>
    <property type="match status" value="1"/>
</dbReference>
<accession>A0AAF0QWF1</accession>
<sequence>MGFGEFFIDMVWRIMSNNWYSIIVNGTRHGFFHSTRGLKQGDPLSPSLFILGAEVLSRMLNNLYDNQQFHRFQMHFRGPQINHLSFADDVIIFTSGREESLKLIMETLSTYEDTSDQLINKRKSHFMVPKDTPSHLIDMIQEIAGFNQRESPINYLGYPLYIGGQRINYYSDLVAKVVKKISGWHSRILSFGGKATLVKHVLQSIPIHTMETISLPRTTLQYIKRVTTDFFWGMDKDKKKYHWASWESLSFPYEEGGIGVRHLNDVCTSLQIKQWWNFRTKQSLWGQFLKAKYCQRSNPVAKKGVTGDSLVWKYLLRNREMVETEIGWRINSGNALFWWDNWMGEGPLAHYCHGITSLNNTRVSDFLRQGQWNENLVRMHVPPLLVPKVLSTVIHYQAGVPDEVYWNQNENGTFTGSSAWNLVRGKKNKSRLFSTIWHKQVPFKASFLLWRALKFKLPTNDKLSSFGVQPATCVYCIRPGLDDIKHIFFTGNFTSHIWRYFSGLMGIIHNPKPLKNLLRSWWGMAAKNEVHKLIIQTLPILICWNLWKNRCSVKHGQKKSNVARVKYMIFKDTFQLLMVTYPYCSWPNNWEDMINEVEKCSQDIRIITVSWQSPPNPFLKLNTDGSALHNPGKI</sequence>
<dbReference type="PANTHER" id="PTHR33116:SF82">
    <property type="entry name" value="RNASE H FAMILY PROTEIN"/>
    <property type="match status" value="1"/>
</dbReference>
<evidence type="ECO:0000313" key="3">
    <source>
        <dbReference type="Proteomes" id="UP001234989"/>
    </source>
</evidence>